<feature type="compositionally biased region" description="Low complexity" evidence="1">
    <location>
        <begin position="24"/>
        <end position="34"/>
    </location>
</feature>
<feature type="compositionally biased region" description="Basic and acidic residues" evidence="1">
    <location>
        <begin position="36"/>
        <end position="47"/>
    </location>
</feature>
<feature type="compositionally biased region" description="Basic and acidic residues" evidence="1">
    <location>
        <begin position="75"/>
        <end position="85"/>
    </location>
</feature>
<evidence type="ECO:0000313" key="2">
    <source>
        <dbReference type="EMBL" id="OCF57926.1"/>
    </source>
</evidence>
<accession>A0A1B9IQU5</accession>
<reference evidence="2 3" key="1">
    <citation type="submission" date="2013-07" db="EMBL/GenBank/DDBJ databases">
        <title>The Genome Sequence of Kwoniella mangroviensis CBS10435.</title>
        <authorList>
            <consortium name="The Broad Institute Genome Sequencing Platform"/>
            <person name="Cuomo C."/>
            <person name="Litvintseva A."/>
            <person name="Chen Y."/>
            <person name="Heitman J."/>
            <person name="Sun S."/>
            <person name="Springer D."/>
            <person name="Dromer F."/>
            <person name="Young S.K."/>
            <person name="Zeng Q."/>
            <person name="Gargeya S."/>
            <person name="Fitzgerald M."/>
            <person name="Abouelleil A."/>
            <person name="Alvarado L."/>
            <person name="Berlin A.M."/>
            <person name="Chapman S.B."/>
            <person name="Dewar J."/>
            <person name="Goldberg J."/>
            <person name="Griggs A."/>
            <person name="Gujja S."/>
            <person name="Hansen M."/>
            <person name="Howarth C."/>
            <person name="Imamovic A."/>
            <person name="Larimer J."/>
            <person name="McCowan C."/>
            <person name="Murphy C."/>
            <person name="Pearson M."/>
            <person name="Priest M."/>
            <person name="Roberts A."/>
            <person name="Saif S."/>
            <person name="Shea T."/>
            <person name="Sykes S."/>
            <person name="Wortman J."/>
            <person name="Nusbaum C."/>
            <person name="Birren B."/>
        </authorList>
    </citation>
    <scope>NUCLEOTIDE SEQUENCE [LARGE SCALE GENOMIC DNA]</scope>
    <source>
        <strain evidence="2 3">CBS 10435</strain>
    </source>
</reference>
<dbReference type="EMBL" id="KI669462">
    <property type="protein sequence ID" value="OCF57926.1"/>
    <property type="molecule type" value="Genomic_DNA"/>
</dbReference>
<sequence length="397" mass="43708">MAPKAKSRTSVGAKRKHEDEKNVSSSESGSGSELSEYDHDNSDDGYDHLPSGSKNTKKTNGDVSPAKGKAKTKSKQQEAKSKVQDSPKNNRKKSQDSPKSNKKSKTSPADIIPRIKSTNPKALLEYLLSDEALDYANPAPERGYGEVDWSKHTSPSDPKTAPTPLPKPTASKKEKAEAEDTHPAILPEGYIRYPHSDMTPFQILTSSLLLSKPLSHKLGIRTISTLLNPPFEFGKFDVLVKADEERIREGLWKARTQHKEKTSVQLLELAQGVRGLNGEGEEDSLGGIKRAIEGLGNDEEKAQKRVGDMLSTIKGIGPIGVSIFLRRIQLQWNEVYPYVDQRCLSAAKSIGLVDDKAGAKEMAKLVKDDSKQLVKLLDTLIGLDLEKKLDDVVERYT</sequence>
<keyword evidence="3" id="KW-1185">Reference proteome</keyword>
<dbReference type="Proteomes" id="UP000092583">
    <property type="component" value="Unassembled WGS sequence"/>
</dbReference>
<dbReference type="OrthoDB" id="4676at2759"/>
<evidence type="ECO:0008006" key="4">
    <source>
        <dbReference type="Google" id="ProtNLM"/>
    </source>
</evidence>
<protein>
    <recommendedName>
        <fullName evidence="4">HhH-GPD domain-containing protein</fullName>
    </recommendedName>
</protein>
<feature type="compositionally biased region" description="Basic and acidic residues" evidence="1">
    <location>
        <begin position="171"/>
        <end position="182"/>
    </location>
</feature>
<name>A0A1B9IQU5_9TREE</name>
<reference evidence="3" key="2">
    <citation type="submission" date="2013-12" db="EMBL/GenBank/DDBJ databases">
        <title>Evolution of pathogenesis and genome organization in the Tremellales.</title>
        <authorList>
            <person name="Cuomo C."/>
            <person name="Litvintseva A."/>
            <person name="Heitman J."/>
            <person name="Chen Y."/>
            <person name="Sun S."/>
            <person name="Springer D."/>
            <person name="Dromer F."/>
            <person name="Young S."/>
            <person name="Zeng Q."/>
            <person name="Chapman S."/>
            <person name="Gujja S."/>
            <person name="Saif S."/>
            <person name="Birren B."/>
        </authorList>
    </citation>
    <scope>NUCLEOTIDE SEQUENCE [LARGE SCALE GENOMIC DNA]</scope>
    <source>
        <strain evidence="3">CBS 10435</strain>
    </source>
</reference>
<feature type="region of interest" description="Disordered" evidence="1">
    <location>
        <begin position="144"/>
        <end position="182"/>
    </location>
</feature>
<gene>
    <name evidence="2" type="ORF">L486_03949</name>
</gene>
<feature type="region of interest" description="Disordered" evidence="1">
    <location>
        <begin position="1"/>
        <end position="119"/>
    </location>
</feature>
<dbReference type="AlphaFoldDB" id="A0A1B9IQU5"/>
<evidence type="ECO:0000313" key="3">
    <source>
        <dbReference type="Proteomes" id="UP000092583"/>
    </source>
</evidence>
<evidence type="ECO:0000256" key="1">
    <source>
        <dbReference type="SAM" id="MobiDB-lite"/>
    </source>
</evidence>
<organism evidence="2 3">
    <name type="scientific">Kwoniella mangroviensis CBS 10435</name>
    <dbReference type="NCBI Taxonomy" id="1331196"/>
    <lineage>
        <taxon>Eukaryota</taxon>
        <taxon>Fungi</taxon>
        <taxon>Dikarya</taxon>
        <taxon>Basidiomycota</taxon>
        <taxon>Agaricomycotina</taxon>
        <taxon>Tremellomycetes</taxon>
        <taxon>Tremellales</taxon>
        <taxon>Cryptococcaceae</taxon>
        <taxon>Kwoniella</taxon>
    </lineage>
</organism>
<proteinExistence type="predicted"/>